<gene>
    <name evidence="2" type="ORF">SSCH_1890002</name>
</gene>
<dbReference type="AlphaFoldDB" id="A0A0B7MD02"/>
<name>A0A0B7MD02_9FIRM</name>
<keyword evidence="1" id="KW-0175">Coiled coil</keyword>
<feature type="coiled-coil region" evidence="1">
    <location>
        <begin position="1"/>
        <end position="63"/>
    </location>
</feature>
<sequence>MEELIAEKSDWEEQKKESNMTWDSVDKEIFEILYQKTALVSDLQVQKNKKEVLLRQRDSLIQRVNKGKSRYAELETKILAGEELCKKHAASQESR</sequence>
<evidence type="ECO:0000313" key="2">
    <source>
        <dbReference type="EMBL" id="CEO88429.1"/>
    </source>
</evidence>
<evidence type="ECO:0000313" key="3">
    <source>
        <dbReference type="Proteomes" id="UP000046155"/>
    </source>
</evidence>
<proteinExistence type="predicted"/>
<accession>A0A0B7MD02</accession>
<dbReference type="Proteomes" id="UP000046155">
    <property type="component" value="Unassembled WGS sequence"/>
</dbReference>
<organism evidence="2 3">
    <name type="scientific">Syntrophaceticus schinkii</name>
    <dbReference type="NCBI Taxonomy" id="499207"/>
    <lineage>
        <taxon>Bacteria</taxon>
        <taxon>Bacillati</taxon>
        <taxon>Bacillota</taxon>
        <taxon>Clostridia</taxon>
        <taxon>Thermoanaerobacterales</taxon>
        <taxon>Thermoanaerobacterales Family III. Incertae Sedis</taxon>
        <taxon>Syntrophaceticus</taxon>
    </lineage>
</organism>
<dbReference type="EMBL" id="CDRZ01000100">
    <property type="protein sequence ID" value="CEO88429.1"/>
    <property type="molecule type" value="Genomic_DNA"/>
</dbReference>
<protein>
    <submittedName>
        <fullName evidence="2">Uncharacterized protein</fullName>
    </submittedName>
</protein>
<reference evidence="3" key="1">
    <citation type="submission" date="2015-01" db="EMBL/GenBank/DDBJ databases">
        <authorList>
            <person name="Manzoor Shahid"/>
            <person name="Zubair Saima"/>
        </authorList>
    </citation>
    <scope>NUCLEOTIDE SEQUENCE [LARGE SCALE GENOMIC DNA]</scope>
    <source>
        <strain evidence="3">Sp3</strain>
    </source>
</reference>
<evidence type="ECO:0000256" key="1">
    <source>
        <dbReference type="SAM" id="Coils"/>
    </source>
</evidence>
<keyword evidence="3" id="KW-1185">Reference proteome</keyword>
<dbReference type="RefSeq" id="WP_044664586.1">
    <property type="nucleotide sequence ID" value="NZ_CDRZ01000100.1"/>
</dbReference>